<keyword evidence="2" id="KW-0342">GTP-binding</keyword>
<sequence length="278" mass="30867">MQSSDVILLVLDTRDPLAFLEPKLIKYARDCEKRIVLVLNKCDLVPKSVAIEWHVHFKNEYPTCLTKVGLSNFNRFRIHKGGIHKGTNEALVQSPSGLIGVDQVYQILCNYSRGPSDGDRKHIQVACIGCPNVGKSSLINALLMLKLHRNQRRKKIESISATAGSTSRTARIELDGSITILDTPGLAFSQHAKMYACMGNLNKHDPIEIYAQLHAYLQLDNEPMQYLAKIARSMGKLKKGGAPNLEAAAKCFLESVAKGRTKVFTIPNNTRPIITTKM</sequence>
<dbReference type="InterPro" id="IPR023179">
    <property type="entry name" value="GTP-bd_ortho_bundle_sf"/>
</dbReference>
<dbReference type="PANTHER" id="PTHR11089">
    <property type="entry name" value="GTP-BINDING PROTEIN-RELATED"/>
    <property type="match status" value="1"/>
</dbReference>
<dbReference type="Pfam" id="PF01926">
    <property type="entry name" value="MMR_HSR1"/>
    <property type="match status" value="1"/>
</dbReference>
<dbReference type="PANTHER" id="PTHR11089:SF30">
    <property type="entry name" value="GUANINE NUCLEOTIDE-BINDING PROTEIN-LIKE 3 HOMOLOG"/>
    <property type="match status" value="1"/>
</dbReference>
<evidence type="ECO:0000313" key="4">
    <source>
        <dbReference type="EMBL" id="KAK2195644.1"/>
    </source>
</evidence>
<name>A0AAD9PIR8_9APIC</name>
<dbReference type="AlphaFoldDB" id="A0AAD9PIR8"/>
<reference evidence="4" key="1">
    <citation type="journal article" date="2023" name="Nat. Microbiol.">
        <title>Babesia duncani multi-omics identifies virulence factors and drug targets.</title>
        <authorList>
            <person name="Singh P."/>
            <person name="Lonardi S."/>
            <person name="Liang Q."/>
            <person name="Vydyam P."/>
            <person name="Khabirova E."/>
            <person name="Fang T."/>
            <person name="Gihaz S."/>
            <person name="Thekkiniath J."/>
            <person name="Munshi M."/>
            <person name="Abel S."/>
            <person name="Ciampossin L."/>
            <person name="Batugedara G."/>
            <person name="Gupta M."/>
            <person name="Lu X.M."/>
            <person name="Lenz T."/>
            <person name="Chakravarty S."/>
            <person name="Cornillot E."/>
            <person name="Hu Y."/>
            <person name="Ma W."/>
            <person name="Gonzalez L.M."/>
            <person name="Sanchez S."/>
            <person name="Estrada K."/>
            <person name="Sanchez-Flores A."/>
            <person name="Montero E."/>
            <person name="Harb O.S."/>
            <person name="Le Roch K.G."/>
            <person name="Mamoun C.B."/>
        </authorList>
    </citation>
    <scope>NUCLEOTIDE SEQUENCE</scope>
    <source>
        <strain evidence="4">WA1</strain>
    </source>
</reference>
<dbReference type="KEGG" id="bdw:94337621"/>
<dbReference type="InterPro" id="IPR006073">
    <property type="entry name" value="GTP-bd"/>
</dbReference>
<dbReference type="SUPFAM" id="SSF52540">
    <property type="entry name" value="P-loop containing nucleoside triphosphate hydrolases"/>
    <property type="match status" value="1"/>
</dbReference>
<dbReference type="Proteomes" id="UP001214638">
    <property type="component" value="Unassembled WGS sequence"/>
</dbReference>
<evidence type="ECO:0000256" key="1">
    <source>
        <dbReference type="ARBA" id="ARBA00022741"/>
    </source>
</evidence>
<dbReference type="EMBL" id="JALLKP010000004">
    <property type="protein sequence ID" value="KAK2195644.1"/>
    <property type="molecule type" value="Genomic_DNA"/>
</dbReference>
<gene>
    <name evidence="4" type="ORF">BdWA1_003324</name>
</gene>
<evidence type="ECO:0000259" key="3">
    <source>
        <dbReference type="Pfam" id="PF01926"/>
    </source>
</evidence>
<dbReference type="GeneID" id="94337621"/>
<evidence type="ECO:0000256" key="2">
    <source>
        <dbReference type="ARBA" id="ARBA00023134"/>
    </source>
</evidence>
<dbReference type="InterPro" id="IPR050755">
    <property type="entry name" value="TRAFAC_YlqF/YawG_RiboMat"/>
</dbReference>
<organism evidence="4 5">
    <name type="scientific">Babesia duncani</name>
    <dbReference type="NCBI Taxonomy" id="323732"/>
    <lineage>
        <taxon>Eukaryota</taxon>
        <taxon>Sar</taxon>
        <taxon>Alveolata</taxon>
        <taxon>Apicomplexa</taxon>
        <taxon>Aconoidasida</taxon>
        <taxon>Piroplasmida</taxon>
        <taxon>Babesiidae</taxon>
        <taxon>Babesia</taxon>
    </lineage>
</organism>
<dbReference type="GO" id="GO:0005525">
    <property type="term" value="F:GTP binding"/>
    <property type="evidence" value="ECO:0007669"/>
    <property type="project" value="UniProtKB-KW"/>
</dbReference>
<evidence type="ECO:0000313" key="5">
    <source>
        <dbReference type="Proteomes" id="UP001214638"/>
    </source>
</evidence>
<dbReference type="RefSeq" id="XP_067802487.1">
    <property type="nucleotide sequence ID" value="XM_067948336.1"/>
</dbReference>
<dbReference type="Gene3D" id="1.10.1580.10">
    <property type="match status" value="1"/>
</dbReference>
<protein>
    <submittedName>
        <fullName evidence="4">Bifunctional GTP-binding protein</fullName>
    </submittedName>
</protein>
<dbReference type="InterPro" id="IPR027417">
    <property type="entry name" value="P-loop_NTPase"/>
</dbReference>
<keyword evidence="5" id="KW-1185">Reference proteome</keyword>
<comment type="caution">
    <text evidence="4">The sequence shown here is derived from an EMBL/GenBank/DDBJ whole genome shotgun (WGS) entry which is preliminary data.</text>
</comment>
<dbReference type="GO" id="GO:0005730">
    <property type="term" value="C:nucleolus"/>
    <property type="evidence" value="ECO:0007669"/>
    <property type="project" value="TreeGrafter"/>
</dbReference>
<dbReference type="Gene3D" id="3.40.50.300">
    <property type="entry name" value="P-loop containing nucleotide triphosphate hydrolases"/>
    <property type="match status" value="1"/>
</dbReference>
<accession>A0AAD9PIR8</accession>
<keyword evidence="1" id="KW-0547">Nucleotide-binding</keyword>
<feature type="domain" description="G" evidence="3">
    <location>
        <begin position="124"/>
        <end position="193"/>
    </location>
</feature>
<proteinExistence type="predicted"/>